<keyword evidence="2" id="KW-1185">Reference proteome</keyword>
<organism evidence="1 2">
    <name type="scientific">Artemia franciscana</name>
    <name type="common">Brine shrimp</name>
    <name type="synonym">Artemia sanfranciscana</name>
    <dbReference type="NCBI Taxonomy" id="6661"/>
    <lineage>
        <taxon>Eukaryota</taxon>
        <taxon>Metazoa</taxon>
        <taxon>Ecdysozoa</taxon>
        <taxon>Arthropoda</taxon>
        <taxon>Crustacea</taxon>
        <taxon>Branchiopoda</taxon>
        <taxon>Anostraca</taxon>
        <taxon>Artemiidae</taxon>
        <taxon>Artemia</taxon>
    </lineage>
</organism>
<sequence length="132" mass="15039">MQTAPGNAKYTINQIENQLIVMIGKLSKSEAVRKVNTARVCCLNADQSTDRQTRELIVIVFRYVRKYEKVNVTREDPVAKVNVFQTLLELFKDENANTSRNLEESLDNKSLGRLLLSQVTKIGLDKVCRPKL</sequence>
<accession>A0AA88H2I0</accession>
<proteinExistence type="predicted"/>
<dbReference type="AlphaFoldDB" id="A0AA88H2I0"/>
<protein>
    <submittedName>
        <fullName evidence="1">Uncharacterized protein</fullName>
    </submittedName>
</protein>
<gene>
    <name evidence="1" type="ORF">QYM36_019254</name>
</gene>
<evidence type="ECO:0000313" key="1">
    <source>
        <dbReference type="EMBL" id="KAK2702124.1"/>
    </source>
</evidence>
<reference evidence="1" key="1">
    <citation type="submission" date="2023-07" db="EMBL/GenBank/DDBJ databases">
        <title>Chromosome-level genome assembly of Artemia franciscana.</title>
        <authorList>
            <person name="Jo E."/>
        </authorList>
    </citation>
    <scope>NUCLEOTIDE SEQUENCE</scope>
    <source>
        <tissue evidence="1">Whole body</tissue>
    </source>
</reference>
<dbReference type="Proteomes" id="UP001187531">
    <property type="component" value="Unassembled WGS sequence"/>
</dbReference>
<dbReference type="EMBL" id="JAVRJZ010000797">
    <property type="protein sequence ID" value="KAK2702124.1"/>
    <property type="molecule type" value="Genomic_DNA"/>
</dbReference>
<comment type="caution">
    <text evidence="1">The sequence shown here is derived from an EMBL/GenBank/DDBJ whole genome shotgun (WGS) entry which is preliminary data.</text>
</comment>
<name>A0AA88H2I0_ARTSF</name>
<evidence type="ECO:0000313" key="2">
    <source>
        <dbReference type="Proteomes" id="UP001187531"/>
    </source>
</evidence>